<keyword evidence="1" id="KW-0812">Transmembrane</keyword>
<gene>
    <name evidence="3" type="ORF">G5B42_08865</name>
</gene>
<evidence type="ECO:0000259" key="2">
    <source>
        <dbReference type="PROSITE" id="PS51782"/>
    </source>
</evidence>
<proteinExistence type="predicted"/>
<sequence>MNTTETRTGEVRLGTVRYVRLRRRWRWNPRKGLANLVFFIFMLCFILMAFYYSATKSQGQALGREITVEMGDTLWEIASRHYPNTDPRKPIAEIMKLNNMKTSMIYTGQVLRLPQ</sequence>
<name>A0A8J6I1C9_9FIRM</name>
<dbReference type="SMART" id="SM00257">
    <property type="entry name" value="LysM"/>
    <property type="match status" value="1"/>
</dbReference>
<protein>
    <submittedName>
        <fullName evidence="3">LysM peptidoglycan-binding domain-containing protein</fullName>
    </submittedName>
</protein>
<evidence type="ECO:0000313" key="4">
    <source>
        <dbReference type="Proteomes" id="UP000657177"/>
    </source>
</evidence>
<dbReference type="Gene3D" id="3.10.350.10">
    <property type="entry name" value="LysM domain"/>
    <property type="match status" value="1"/>
</dbReference>
<dbReference type="InterPro" id="IPR036779">
    <property type="entry name" value="LysM_dom_sf"/>
</dbReference>
<comment type="caution">
    <text evidence="3">The sequence shown here is derived from an EMBL/GenBank/DDBJ whole genome shotgun (WGS) entry which is preliminary data.</text>
</comment>
<keyword evidence="1" id="KW-0472">Membrane</keyword>
<dbReference type="AlphaFoldDB" id="A0A8J6I1C9"/>
<dbReference type="RefSeq" id="WP_181340111.1">
    <property type="nucleotide sequence ID" value="NZ_JAAKDE010000016.1"/>
</dbReference>
<organism evidence="3 4">
    <name type="scientific">Capillibacterium thermochitinicola</name>
    <dbReference type="NCBI Taxonomy" id="2699427"/>
    <lineage>
        <taxon>Bacteria</taxon>
        <taxon>Bacillati</taxon>
        <taxon>Bacillota</taxon>
        <taxon>Capillibacterium</taxon>
    </lineage>
</organism>
<dbReference type="Proteomes" id="UP000657177">
    <property type="component" value="Unassembled WGS sequence"/>
</dbReference>
<reference evidence="3" key="1">
    <citation type="submission" date="2020-06" db="EMBL/GenBank/DDBJ databases">
        <title>Novel chitinolytic bacterium.</title>
        <authorList>
            <person name="Ungkulpasvich U."/>
            <person name="Kosugi A."/>
            <person name="Uke A."/>
        </authorList>
    </citation>
    <scope>NUCLEOTIDE SEQUENCE</scope>
    <source>
        <strain evidence="3">UUS1-1</strain>
    </source>
</reference>
<dbReference type="CDD" id="cd00118">
    <property type="entry name" value="LysM"/>
    <property type="match status" value="1"/>
</dbReference>
<dbReference type="PROSITE" id="PS51782">
    <property type="entry name" value="LYSM"/>
    <property type="match status" value="1"/>
</dbReference>
<dbReference type="Pfam" id="PF01476">
    <property type="entry name" value="LysM"/>
    <property type="match status" value="1"/>
</dbReference>
<evidence type="ECO:0000313" key="3">
    <source>
        <dbReference type="EMBL" id="MBA2133646.1"/>
    </source>
</evidence>
<accession>A0A8J6I1C9</accession>
<dbReference type="InterPro" id="IPR018392">
    <property type="entry name" value="LysM"/>
</dbReference>
<feature type="domain" description="LysM" evidence="2">
    <location>
        <begin position="64"/>
        <end position="113"/>
    </location>
</feature>
<keyword evidence="4" id="KW-1185">Reference proteome</keyword>
<dbReference type="SUPFAM" id="SSF54106">
    <property type="entry name" value="LysM domain"/>
    <property type="match status" value="1"/>
</dbReference>
<evidence type="ECO:0000256" key="1">
    <source>
        <dbReference type="SAM" id="Phobius"/>
    </source>
</evidence>
<feature type="transmembrane region" description="Helical" evidence="1">
    <location>
        <begin position="32"/>
        <end position="52"/>
    </location>
</feature>
<keyword evidence="1" id="KW-1133">Transmembrane helix</keyword>
<dbReference type="EMBL" id="JAAKDE010000016">
    <property type="protein sequence ID" value="MBA2133646.1"/>
    <property type="molecule type" value="Genomic_DNA"/>
</dbReference>